<sequence length="4613" mass="512582">MSLLPDFHDPLAICLKHQVSVFLSNTPLGLPHVSSLHPSSSRGEILRVLSQLLLVPSITSAVARAFRPLLLDLCARWLENEECIEEKLVSLCFLLQPHVEIYPILSAFLQQHIPQNGPLAFVLASSSLQSLDTSRLQRVLLAYYRILHANRELPEHLSWSLEPLSKLLWAPHPDPGVRYLAVRCYSLQSRMGEAEREKLEKELVGSDSDIDCPVEFGEDADGQRRLVDGWLLPIIEAKRVHEARSTIASDQQNFFEGPEESRIELSELSKFVTSVHGILMFSRPIPGRISTPLIPTPTSVQALRALALHVSLRLPVLLTSPPSSGKSLLLSHLAAALHPEVKNQIITIGLADTSLDPRSLLGSYVSSPTSPGTFEWKEGILVRALRMGRWVVFEDIDRGSNEVLGTIKPLIESLGADKWVGGRAKMQIPSRGEVVAAESFMIFATRSPMPPSNGVFAKPSFFGAHKFHEVTFATPTTEELRTIFVAKFARLSHAAVESLIRLWDAIRALGSAASSRDVGLRELEKYCRRVEGLLPASYQPMNIDIPTNVDQGADSALAVVFSNPTLREDMYIEARDVFFGSGTLTAAARAHADAVAAVVAEHLSLSQEQCEWVLRGRVPEFDNERDVNGRTTALRIGRIRLPARASKMEISPPATRPFALHRPAVLLMSRIATAISLCEPVLLTGETGTGKTSVVTHMATALRRPLISLNLSQQTESSDLIGGFKPVDARVPGSELQERFLELFRTTFSQKKNAKFEESVLKAVQEVKWKRAVGLWKESARLAKERIQGKLKEMTAAGASQDELDSDAPRKRRRTEQVDLTTSEANWTAFEQAVHQFELQHVKGKGKFAFSFVEGPLVKALRTGDWVLLDEINLASPETLEAISSLLHGPTASITLTEQGSLEPVPRHPDFRLFACMNPATDVGKKDLPPNIRSHFTEIDVPPPDADRDTLLAIVTQYIGPSAVGDKAAIMDVAEFYTAVKQLAEDRKIADGANHKPHFSMRTLARALTFAADIASSYSLRRAMWEGCLMAFTMVLDAGSAELVTALAQKHILSGVRNPRALLTRDPAPPQLRPEDFRGHLPEDSTDDYIMTPSVEKKLIDLARIIITRRFPTSSIEYLAKRTGHRFEYLGTYVSDPVTGKLVNGDWIVLDELNLAPTDLVIPETQEVNPPGLYAGRKILSRAFRNRFLEVHFDDRCRIAPSYAQRIVASSRVFESKHGFATLHANGYMLLAERARREDDKVVVKEIIESIMKVRIDESALYDFSRIGGDFATQLGFDIPSSTSLRLLVLPVLLTSVCQRLYAVNCHQNTETADLIGGLRPMRNRNALEAEILQEATSLLAQHGVSDGLEKLIPALAEQLQRLGAIFEWHDGPLVEAMRQGDVLLLDEISLADDSVLELLAEKGGDDVIDAQLKELSPALRNRFTEIWVPSIVVHSWRHECLKISRTSERSLFGLRDILHHAARMTCIDGLGSFPQLNALSKLHDIAPVTPEESAYVPSHHSSHFVQLGSMHTYNIQAPTTRDNAMRVPILLEGSPGVGKTSLITALANICGYHLCRINLSDQTDLADLFGSDLPDAEFLKAMQEGHWVLLDEMNLAPQSVLEGLNAVLDHRGSVYVPELGRSFSRHPAFRIFAAQNPIQQGGGRKGLPKSYVNRFTKVYIDPLTPSDLLQITRHLFPHYPAELLQKEEVTVKRAFGRAGSPWEFNLRDLVRWGALLQTPDSRPLHPIEHLRNIYLSRASARILFDSVFNVSSDHLNQAPYPLITASHVQVGHFFGSRANFSNLSRCGVAMGVALQQAGLVILTGPHGSGHPLHEVSVNNTTDTADILGSFEQVDSSARLTKLIRRLIDIVERRAQFTSALAELKIAADAGSTPSSSGSLATVLHFLDELPVDVNGSVHEQTDLSTSVAVGRFEWVDGPLVRALKAGHWLLLDGANLLNALCEPSGVLTLNERVIVPHPSFRLIMSVDSQHGELSRAMRNRGIEVYHVRLPRVSATATRLVDPMSHIEFELQRRGLFVTTADLEHQSVSSDLRLNEDSLSSSMMNLSSVMLCSETSSDVISHFTARSVTPAYVHRLSRFLAERYLLSGSLNGLRPLVDSMTHGGVWDKLRRLRQQFGLMWPLSPDLLHFQPMDFFMKSLSYSNSYPELDRTSVQYPILRALEIFVKTCVYDHSERLSIRSIGAETSASDISSRVSKGVEDVIVQIGRLATAMLESLPDVLSDDLSVEIGVMLRLQKISQLMRDVSPDAVDFSTIQAVTGWMHDDLHNAPVRFSDLSFSVEVLSRLVAPSSGLGLTNIWLTLSNPRHMTRPVDFLELEKASTRLRMEMLQMMALQSLPDSANNKEAIEQLVEEVKNWIERRCSLGAQGIGHHRPRSYHERAKILSGISTCTFVRSQTNEIFQDIERVIDLACQSPHVPLGRFVSYRHATWIMDADRFDLAALSPVHKSWFQSLWNLDSADGPSLLFQPTELYRTLLKGDWTDVTLASLDEYETELRRHSTLLMMYDASSSRTQSLIHMFRQALLILSFCFLDTFDEATRHEIVSSYAQPPDNPSHSLPDILEAIERTSHPQLALSVKRYLTAAVLQLDIHSSQPSIIGAIGQCWVALFHLFVDLYVPDTPLDPAAVQRCIWDFWTSERTSLMAQRKLHSQLEHRVTGNTVNGVVRYLDGQIQESAKHLDSFPEIAPGAKRSVLRLGQFWSEVSQFLTKVVAPSRLDPLINLLHLRDPSAPTREVVVQESISGFSQRLDSVYQDFSDMSIPLQSALLHLRLGLRLIGHASQCQHSESLDAKADVLVAFPSVRATGILLQIDSNDGGFGMGASAIDSLLLKLAAVAVEVDLGVDIRAHVHKIDVIYEQVTRLWLIDRSRQEEAEKSSQSLYRSSRVDNEAVKDSDVEEEEFLFLFPDFDGSLETEQDVGSSGQRSSTHLIEVPHVNRLADLHLRLLGTQDHATLGQEATAAFTHHRTSLLRAVLDEHLKALPESLDAKSFIHQFSLLHRRQLHLQQQAQSTSRPYSFYLDAHVPEIRKASALVGLIKHRLEGILREWPDQMVLHHLKDRCDQILRLNVHSPVAKVLTALEQLLLQSEDWEMYANRDNSLKDQRQSLTSLIVDWRRLELASWKGLLQTQLIAFEEDASEWWFRLYNAAVRGLLDVLAKEENSDDHDGVDIYLDSLVPLVDDYIQTSPIGQISRRMELLQSFGTLIRHLATTKTLRERDALQRVLRIFHNTHAYYTQFIARIAGSLSSQRNTVEKEIQGFTKLASWRDINVQALKASAQRTHRQLYRSIRKFREILRQPAKGLLQPEQASQSEVASVTVHAMPQQEEYAGGDDVDQFPNYAVCSDGPAHLQDLPRTYRRFDTLLTTRVENFIRSRPSHSVDDLSSEILSTAKALSNISLPSATTAERREKHWKSLLVRKRKAWSDLLKELKRVGYAANVKPDVLARQRSDRWMREQSMLFLPSPAFTEVPKIEHYFHRLQGLFPQLRAALSDHHADLSTRELQRGVMFLESGLSIALNARSRLASSFDSYQKLKDISQRLKSLRGLDQIAGRGPQALERASRVEGVLSRFSCALSETLEKLKILGELPSAPPTPFSVLQEVQAMLASSEGHRDRLRAVCLDLKRTSTPMLFQDEQAVLTAGEAFIVEASERLLVMADTQTHTEKIITSLQDWLVSEHLPGPTEPEILLSSTIDTDNTIDVLLVTVQSLLSVLPESEDLQQLSSQDNYIKSTSSTMSRLCDLLDIGAMAEKTDSAVEQLSLNTSRLLPFVERYTRLVEAHLSGLARWTLSLLKLEFVVCSVVNNPPDAEEAGKGEGGEAAEGMGKEIEDEREEGENNKEREKGADDDNAIEMGDDFEGDMEDESDEEGEEGPEEQIGDLDASDPSAVDEKLWGDEKGPETEAEESKTNEDRSTEAKQDSESGERKDQTERPDEDETLTEDPVDEPMPEDGPEAAGETAPDGEDANTLDLPDDLELAANEDEDMLSEEELQEGDEAEQRPGSSPEPMDDQADDLDPQAHQAEGGDEEAANGGDDAAEDAAAEPDLQPADASSKDAVPEESYNSNTREDAAGESGQAKGGVTGAAGQGDDAEHDDGGVQDVQREAGAPDDAEGRGSNAAGVQSGTAPSQESHQRELSSNPLRSLGDTLKEIRQRFDDILEADSSAEQPVPHAADVAEPSQLEYLRPDDVDQGMQALGPAGAEQVAKLSDLKLVDDQLEGEDADAMDVDKPEPPTPRMDPPQTTSLHAPDTAELLGEDVEGAIAQHQVKLQDALRGAYPTAESNVPKAEIDIDVPEDPEQVEAALRLWQSQGQPLEGAENIWRLYESLTHDLAYALCEQLRLILEPTLATRLKGDYRTGKRLNMKKIIPYIASEYTKDKIWLRRTRPSQREYQVLIALDDSRSMAESHSVHLAHQTLALVAKALSRLEVGDIAIAKFGAGVDVLHAFDGGAFTDQAGVRVMQAFGFDQRATNVLAMVEASLRILEEARERRALGSSSAADLWQLEIIISDGICQDHEKLRTVLRKAEEQRVMVVFIVIDSLHSSAAAAATNPATTAGPSAQNSILSMNQVAYKNVDGRMELQMQRYLDSFPFEYYVVLRNVEALPEVLSGTLKQFFERISDE</sequence>
<reference evidence="1" key="2">
    <citation type="journal article" date="2022" name="New Phytol.">
        <title>Evolutionary transition to the ectomycorrhizal habit in the genomes of a hyperdiverse lineage of mushroom-forming fungi.</title>
        <authorList>
            <person name="Looney B."/>
            <person name="Miyauchi S."/>
            <person name="Morin E."/>
            <person name="Drula E."/>
            <person name="Courty P.E."/>
            <person name="Kohler A."/>
            <person name="Kuo A."/>
            <person name="LaButti K."/>
            <person name="Pangilinan J."/>
            <person name="Lipzen A."/>
            <person name="Riley R."/>
            <person name="Andreopoulos W."/>
            <person name="He G."/>
            <person name="Johnson J."/>
            <person name="Nolan M."/>
            <person name="Tritt A."/>
            <person name="Barry K.W."/>
            <person name="Grigoriev I.V."/>
            <person name="Nagy L.G."/>
            <person name="Hibbett D."/>
            <person name="Henrissat B."/>
            <person name="Matheny P.B."/>
            <person name="Labbe J."/>
            <person name="Martin F.M."/>
        </authorList>
    </citation>
    <scope>NUCLEOTIDE SEQUENCE</scope>
    <source>
        <strain evidence="1">HHB10654</strain>
    </source>
</reference>
<protein>
    <submittedName>
        <fullName evidence="1">Uncharacterized protein</fullName>
    </submittedName>
</protein>
<comment type="caution">
    <text evidence="1">The sequence shown here is derived from an EMBL/GenBank/DDBJ whole genome shotgun (WGS) entry which is preliminary data.</text>
</comment>
<proteinExistence type="predicted"/>
<keyword evidence="2" id="KW-1185">Reference proteome</keyword>
<reference evidence="1" key="1">
    <citation type="submission" date="2021-03" db="EMBL/GenBank/DDBJ databases">
        <authorList>
            <consortium name="DOE Joint Genome Institute"/>
            <person name="Ahrendt S."/>
            <person name="Looney B.P."/>
            <person name="Miyauchi S."/>
            <person name="Morin E."/>
            <person name="Drula E."/>
            <person name="Courty P.E."/>
            <person name="Chicoki N."/>
            <person name="Fauchery L."/>
            <person name="Kohler A."/>
            <person name="Kuo A."/>
            <person name="Labutti K."/>
            <person name="Pangilinan J."/>
            <person name="Lipzen A."/>
            <person name="Riley R."/>
            <person name="Andreopoulos W."/>
            <person name="He G."/>
            <person name="Johnson J."/>
            <person name="Barry K.W."/>
            <person name="Grigoriev I.V."/>
            <person name="Nagy L."/>
            <person name="Hibbett D."/>
            <person name="Henrissat B."/>
            <person name="Matheny P.B."/>
            <person name="Labbe J."/>
            <person name="Martin F."/>
        </authorList>
    </citation>
    <scope>NUCLEOTIDE SEQUENCE</scope>
    <source>
        <strain evidence="1">HHB10654</strain>
    </source>
</reference>
<evidence type="ECO:0000313" key="1">
    <source>
        <dbReference type="EMBL" id="KAI0060319.1"/>
    </source>
</evidence>
<name>A0ACB8SV29_9AGAM</name>
<organism evidence="1 2">
    <name type="scientific">Artomyces pyxidatus</name>
    <dbReference type="NCBI Taxonomy" id="48021"/>
    <lineage>
        <taxon>Eukaryota</taxon>
        <taxon>Fungi</taxon>
        <taxon>Dikarya</taxon>
        <taxon>Basidiomycota</taxon>
        <taxon>Agaricomycotina</taxon>
        <taxon>Agaricomycetes</taxon>
        <taxon>Russulales</taxon>
        <taxon>Auriscalpiaceae</taxon>
        <taxon>Artomyces</taxon>
    </lineage>
</organism>
<evidence type="ECO:0000313" key="2">
    <source>
        <dbReference type="Proteomes" id="UP000814140"/>
    </source>
</evidence>
<dbReference type="Proteomes" id="UP000814140">
    <property type="component" value="Unassembled WGS sequence"/>
</dbReference>
<accession>A0ACB8SV29</accession>
<gene>
    <name evidence="1" type="ORF">BV25DRAFT_1871299</name>
</gene>
<dbReference type="EMBL" id="MU277220">
    <property type="protein sequence ID" value="KAI0060319.1"/>
    <property type="molecule type" value="Genomic_DNA"/>
</dbReference>